<gene>
    <name evidence="5" type="primary">degA</name>
    <name evidence="5" type="ORF">PACILC2_51300</name>
</gene>
<dbReference type="PANTHER" id="PTHR30146">
    <property type="entry name" value="LACI-RELATED TRANSCRIPTIONAL REPRESSOR"/>
    <property type="match status" value="1"/>
</dbReference>
<feature type="domain" description="HTH lacI-type" evidence="4">
    <location>
        <begin position="3"/>
        <end position="57"/>
    </location>
</feature>
<evidence type="ECO:0000259" key="4">
    <source>
        <dbReference type="PROSITE" id="PS50932"/>
    </source>
</evidence>
<name>A0ABQ4NEE5_9BACL</name>
<dbReference type="PROSITE" id="PS50932">
    <property type="entry name" value="HTH_LACI_2"/>
    <property type="match status" value="1"/>
</dbReference>
<proteinExistence type="predicted"/>
<dbReference type="PANTHER" id="PTHR30146:SF147">
    <property type="entry name" value="HTH-TYPE TRANSCRIPTIONAL REGULATOR DEGA"/>
    <property type="match status" value="1"/>
</dbReference>
<evidence type="ECO:0000256" key="1">
    <source>
        <dbReference type="ARBA" id="ARBA00023015"/>
    </source>
</evidence>
<dbReference type="Gene3D" id="1.10.260.40">
    <property type="entry name" value="lambda repressor-like DNA-binding domains"/>
    <property type="match status" value="1"/>
</dbReference>
<dbReference type="Proteomes" id="UP000680304">
    <property type="component" value="Unassembled WGS sequence"/>
</dbReference>
<evidence type="ECO:0000313" key="6">
    <source>
        <dbReference type="Proteomes" id="UP000680304"/>
    </source>
</evidence>
<reference evidence="5 6" key="1">
    <citation type="submission" date="2021-04" db="EMBL/GenBank/DDBJ databases">
        <title>Draft genome sequence of Paenibacillus cisolokensis, LC2-13A.</title>
        <authorList>
            <person name="Uke A."/>
            <person name="Chhe C."/>
            <person name="Baramee S."/>
            <person name="Kosugi A."/>
        </authorList>
    </citation>
    <scope>NUCLEOTIDE SEQUENCE [LARGE SCALE GENOMIC DNA]</scope>
    <source>
        <strain evidence="5 6">LC2-13A</strain>
    </source>
</reference>
<dbReference type="SUPFAM" id="SSF53822">
    <property type="entry name" value="Periplasmic binding protein-like I"/>
    <property type="match status" value="1"/>
</dbReference>
<dbReference type="SMART" id="SM00354">
    <property type="entry name" value="HTH_LACI"/>
    <property type="match status" value="1"/>
</dbReference>
<dbReference type="InterPro" id="IPR010982">
    <property type="entry name" value="Lambda_DNA-bd_dom_sf"/>
</dbReference>
<keyword evidence="1" id="KW-0805">Transcription regulation</keyword>
<dbReference type="InterPro" id="IPR028082">
    <property type="entry name" value="Peripla_BP_I"/>
</dbReference>
<keyword evidence="6" id="KW-1185">Reference proteome</keyword>
<evidence type="ECO:0000313" key="5">
    <source>
        <dbReference type="EMBL" id="GIQ66562.1"/>
    </source>
</evidence>
<dbReference type="SUPFAM" id="SSF47413">
    <property type="entry name" value="lambda repressor-like DNA-binding domains"/>
    <property type="match status" value="1"/>
</dbReference>
<evidence type="ECO:0000256" key="3">
    <source>
        <dbReference type="ARBA" id="ARBA00023163"/>
    </source>
</evidence>
<accession>A0ABQ4NEE5</accession>
<keyword evidence="2" id="KW-0238">DNA-binding</keyword>
<dbReference type="InterPro" id="IPR000843">
    <property type="entry name" value="HTH_LacI"/>
</dbReference>
<protein>
    <submittedName>
        <fullName evidence="5">HTH-type transcriptional regulator DegA</fullName>
    </submittedName>
</protein>
<dbReference type="Pfam" id="PF13377">
    <property type="entry name" value="Peripla_BP_3"/>
    <property type="match status" value="1"/>
</dbReference>
<sequence>MKPTIYDVARAAGVSTATVSKVINGTGRISDKTRKRVTEIMEELRYQPSMVAAALTRRSTSTVGLMLPDLANPYFAEIARAVEDRGHEFGFSLLICSTDNDPSKEEKYLSLMVQKCVDGIMIATSTGQDGLLRELAEQRMPIVAISRELPSLPVDTVMVDDFMGGYMAGKHLVGLGHRRIGIIAEKLGASSSPERIRGCRQAMAEAGIEADDSLIAEASYTVDGGRKAAARLLGGGEPPTALFACNDVLAIGALQAAFERGLQVPEQLSVVGFDNTMLATITAPPLTTVSQPIQDIGRRAFDALLQEIRGEKRTKQRLVLLPELVVRRSTAPVAGGL</sequence>
<dbReference type="InterPro" id="IPR046335">
    <property type="entry name" value="LacI/GalR-like_sensor"/>
</dbReference>
<evidence type="ECO:0000256" key="2">
    <source>
        <dbReference type="ARBA" id="ARBA00023125"/>
    </source>
</evidence>
<dbReference type="CDD" id="cd06267">
    <property type="entry name" value="PBP1_LacI_sugar_binding-like"/>
    <property type="match status" value="1"/>
</dbReference>
<dbReference type="EMBL" id="BOVJ01000191">
    <property type="protein sequence ID" value="GIQ66562.1"/>
    <property type="molecule type" value="Genomic_DNA"/>
</dbReference>
<dbReference type="PRINTS" id="PR00036">
    <property type="entry name" value="HTHLACI"/>
</dbReference>
<keyword evidence="3" id="KW-0804">Transcription</keyword>
<comment type="caution">
    <text evidence="5">The sequence shown here is derived from an EMBL/GenBank/DDBJ whole genome shotgun (WGS) entry which is preliminary data.</text>
</comment>
<dbReference type="Gene3D" id="3.40.50.2300">
    <property type="match status" value="2"/>
</dbReference>
<dbReference type="PROSITE" id="PS00356">
    <property type="entry name" value="HTH_LACI_1"/>
    <property type="match status" value="1"/>
</dbReference>
<dbReference type="CDD" id="cd01392">
    <property type="entry name" value="HTH_LacI"/>
    <property type="match status" value="1"/>
</dbReference>
<dbReference type="Pfam" id="PF00356">
    <property type="entry name" value="LacI"/>
    <property type="match status" value="1"/>
</dbReference>
<organism evidence="5 6">
    <name type="scientific">Paenibacillus cisolokensis</name>
    <dbReference type="NCBI Taxonomy" id="1658519"/>
    <lineage>
        <taxon>Bacteria</taxon>
        <taxon>Bacillati</taxon>
        <taxon>Bacillota</taxon>
        <taxon>Bacilli</taxon>
        <taxon>Bacillales</taxon>
        <taxon>Paenibacillaceae</taxon>
        <taxon>Paenibacillus</taxon>
    </lineage>
</organism>
<dbReference type="RefSeq" id="WP_062492651.1">
    <property type="nucleotide sequence ID" value="NZ_BOVJ01000191.1"/>
</dbReference>